<evidence type="ECO:0000313" key="3">
    <source>
        <dbReference type="EMBL" id="BAW80710.1"/>
    </source>
</evidence>
<keyword evidence="4" id="KW-1185">Reference proteome</keyword>
<feature type="transmembrane region" description="Helical" evidence="2">
    <location>
        <begin position="6"/>
        <end position="24"/>
    </location>
</feature>
<gene>
    <name evidence="3" type="ORF">TAO_1340</name>
</gene>
<keyword evidence="2" id="KW-1133">Transmembrane helix</keyword>
<evidence type="ECO:0000256" key="2">
    <source>
        <dbReference type="SAM" id="Phobius"/>
    </source>
</evidence>
<dbReference type="Proteomes" id="UP000243679">
    <property type="component" value="Chromosome"/>
</dbReference>
<evidence type="ECO:0000256" key="1">
    <source>
        <dbReference type="SAM" id="Coils"/>
    </source>
</evidence>
<reference evidence="3 4" key="1">
    <citation type="journal article" date="2017" name="ISME J.">
        <title>An acid-tolerant ammonia-oxidizing ?-proteobacterium from soil.</title>
        <authorList>
            <person name="Hayatsu M."/>
            <person name="Tago K."/>
            <person name="Uchiyama I."/>
            <person name="Toyoda A."/>
            <person name="Wang Y."/>
            <person name="Shimomura Y."/>
            <person name="Okubo T."/>
            <person name="Kurisu F."/>
            <person name="Hirono Y."/>
            <person name="Nonaka K."/>
            <person name="Akiyama H."/>
            <person name="Itoh T."/>
            <person name="Takami H."/>
        </authorList>
    </citation>
    <scope>NUCLEOTIDE SEQUENCE [LARGE SCALE GENOMIC DNA]</scope>
    <source>
        <strain evidence="3 4">TAO100</strain>
    </source>
</reference>
<feature type="transmembrane region" description="Helical" evidence="2">
    <location>
        <begin position="77"/>
        <end position="96"/>
    </location>
</feature>
<dbReference type="Gene3D" id="1.20.5.1230">
    <property type="entry name" value="Apolipoprotein A-I"/>
    <property type="match status" value="1"/>
</dbReference>
<feature type="coiled-coil region" evidence="1">
    <location>
        <begin position="308"/>
        <end position="335"/>
    </location>
</feature>
<dbReference type="EMBL" id="AP014836">
    <property type="protein sequence ID" value="BAW80710.1"/>
    <property type="molecule type" value="Genomic_DNA"/>
</dbReference>
<organism evidence="3 4">
    <name type="scientific">Candidatus Nitrosoglobus terrae</name>
    <dbReference type="NCBI Taxonomy" id="1630141"/>
    <lineage>
        <taxon>Bacteria</taxon>
        <taxon>Pseudomonadati</taxon>
        <taxon>Pseudomonadota</taxon>
        <taxon>Gammaproteobacteria</taxon>
        <taxon>Chromatiales</taxon>
        <taxon>Chromatiaceae</taxon>
        <taxon>Candidatus Nitrosoglobus</taxon>
    </lineage>
</organism>
<dbReference type="OrthoDB" id="9798009at2"/>
<dbReference type="KEGG" id="ntt:TAO_1340"/>
<dbReference type="SUPFAM" id="SSF58113">
    <property type="entry name" value="Apolipoprotein A-I"/>
    <property type="match status" value="1"/>
</dbReference>
<protein>
    <submittedName>
        <fullName evidence="3">Hypothetical conserved protein</fullName>
    </submittedName>
</protein>
<keyword evidence="2" id="KW-0472">Membrane</keyword>
<name>A0A1Q2SNK9_9GAMM</name>
<proteinExistence type="predicted"/>
<feature type="transmembrane region" description="Helical" evidence="2">
    <location>
        <begin position="36"/>
        <end position="57"/>
    </location>
</feature>
<dbReference type="AlphaFoldDB" id="A0A1Q2SNK9"/>
<keyword evidence="2" id="KW-0812">Transmembrane</keyword>
<sequence>MNSLSAETWAWIIFITIVGICFHVKFNEKAIAYGPAILTTLGICATFLGISLGLYHFDVNNIEQSLPNLLSGLRTVFWASFAGVFGALTIKFRYYLSSSHKKSSDIDYPIPHPQDLAPLLQGIQKALTGNEETSLVSQLKLLRQDFKDSSKEIKDSFKTELGAFRAENNNNLHKLEMAQNEAIKKLSEMGSKSLIEALQNVIQDFNHKLTEQFGENFKELNNAVGKLLDWQENYKNHIEQMTQTYQAICQSTETATQSYQQLVDKSEVFTQVAGDLSGLLTALESQKNTLIRTLESLGTLLTRASSSLPEIENKVMELTDQLSRAVQENQKTINQSLSENTALHKVAIEKVGEDLNQTTHSLQEKLAHVVAEISRQIVDSTQNTTRNLESAISKVGEQMNSATSGFIDSSSAQQREVHQAVTESIKQMRTATEEVGRDLTQLNQEFKGFIENTRTQVATLDKALSEELTRSLNSLGQQLTSLSEKFARDYSPLTEELRKVVQLANHR</sequence>
<dbReference type="RefSeq" id="WP_096527222.1">
    <property type="nucleotide sequence ID" value="NZ_AP014836.1"/>
</dbReference>
<evidence type="ECO:0000313" key="4">
    <source>
        <dbReference type="Proteomes" id="UP000243679"/>
    </source>
</evidence>
<keyword evidence="1" id="KW-0175">Coiled coil</keyword>
<accession>A0A1Q2SNK9</accession>